<feature type="transmembrane region" description="Helical" evidence="6">
    <location>
        <begin position="280"/>
        <end position="299"/>
    </location>
</feature>
<evidence type="ECO:0000256" key="2">
    <source>
        <dbReference type="ARBA" id="ARBA00022475"/>
    </source>
</evidence>
<evidence type="ECO:0000256" key="4">
    <source>
        <dbReference type="ARBA" id="ARBA00022989"/>
    </source>
</evidence>
<dbReference type="PANTHER" id="PTHR43124">
    <property type="entry name" value="PURINE EFFLUX PUMP PBUE"/>
    <property type="match status" value="1"/>
</dbReference>
<dbReference type="RefSeq" id="WP_044458683.1">
    <property type="nucleotide sequence ID" value="NZ_CP010898.2"/>
</dbReference>
<evidence type="ECO:0000256" key="6">
    <source>
        <dbReference type="SAM" id="Phobius"/>
    </source>
</evidence>
<gene>
    <name evidence="8" type="ORF">UC34_24825</name>
</gene>
<feature type="transmembrane region" description="Helical" evidence="6">
    <location>
        <begin position="305"/>
        <end position="328"/>
    </location>
</feature>
<feature type="transmembrane region" description="Helical" evidence="6">
    <location>
        <begin position="215"/>
        <end position="234"/>
    </location>
</feature>
<dbReference type="Proteomes" id="UP000035085">
    <property type="component" value="Plasmid pPV15"/>
</dbReference>
<name>A0ABM5T5B8_9BURK</name>
<comment type="subcellular location">
    <subcellularLocation>
        <location evidence="1">Cell membrane</location>
        <topology evidence="1">Multi-pass membrane protein</topology>
    </subcellularLocation>
</comment>
<dbReference type="InterPro" id="IPR050189">
    <property type="entry name" value="MFS_Efflux_Transporters"/>
</dbReference>
<accession>A0ABM5T5B8</accession>
<dbReference type="InterPro" id="IPR036259">
    <property type="entry name" value="MFS_trans_sf"/>
</dbReference>
<keyword evidence="4 6" id="KW-1133">Transmembrane helix</keyword>
<keyword evidence="2" id="KW-1003">Cell membrane</keyword>
<keyword evidence="8" id="KW-0614">Plasmid</keyword>
<dbReference type="InterPro" id="IPR020846">
    <property type="entry name" value="MFS_dom"/>
</dbReference>
<evidence type="ECO:0000313" key="9">
    <source>
        <dbReference type="Proteomes" id="UP000035085"/>
    </source>
</evidence>
<dbReference type="PROSITE" id="PS50850">
    <property type="entry name" value="MFS"/>
    <property type="match status" value="1"/>
</dbReference>
<keyword evidence="3 6" id="KW-0812">Transmembrane</keyword>
<organism evidence="8 9">
    <name type="scientific">Pandoraea vervacti</name>
    <dbReference type="NCBI Taxonomy" id="656178"/>
    <lineage>
        <taxon>Bacteria</taxon>
        <taxon>Pseudomonadati</taxon>
        <taxon>Pseudomonadota</taxon>
        <taxon>Betaproteobacteria</taxon>
        <taxon>Burkholderiales</taxon>
        <taxon>Burkholderiaceae</taxon>
        <taxon>Pandoraea</taxon>
    </lineage>
</organism>
<feature type="transmembrane region" description="Helical" evidence="6">
    <location>
        <begin position="367"/>
        <end position="390"/>
    </location>
</feature>
<protein>
    <recommendedName>
        <fullName evidence="7">Major facilitator superfamily (MFS) profile domain-containing protein</fullName>
    </recommendedName>
</protein>
<feature type="transmembrane region" description="Helical" evidence="6">
    <location>
        <begin position="49"/>
        <end position="65"/>
    </location>
</feature>
<dbReference type="EMBL" id="CP010898">
    <property type="protein sequence ID" value="AJP60142.1"/>
    <property type="molecule type" value="Genomic_DNA"/>
</dbReference>
<reference evidence="9" key="1">
    <citation type="submission" date="2015-02" db="EMBL/GenBank/DDBJ databases">
        <title>Complete Genome Sequencing of Pandoraea vervacti NS15 sp. nov.</title>
        <authorList>
            <person name="Chan K.-G."/>
        </authorList>
    </citation>
    <scope>NUCLEOTIDE SEQUENCE [LARGE SCALE GENOMIC DNA]</scope>
    <source>
        <strain evidence="9">NS15</strain>
        <plasmid evidence="9">pPV15</plasmid>
    </source>
</reference>
<keyword evidence="5 6" id="KW-0472">Membrane</keyword>
<geneLocation type="plasmid" evidence="8 9">
    <name>pPV15</name>
</geneLocation>
<feature type="transmembrane region" description="Helical" evidence="6">
    <location>
        <begin position="164"/>
        <end position="186"/>
    </location>
</feature>
<feature type="transmembrane region" description="Helical" evidence="6">
    <location>
        <begin position="102"/>
        <end position="124"/>
    </location>
</feature>
<feature type="transmembrane region" description="Helical" evidence="6">
    <location>
        <begin position="254"/>
        <end position="273"/>
    </location>
</feature>
<sequence length="404" mass="43974">MPENRTSSKTAIFLSCFLLVTGLTAVDFFNPSLPYMMTDLHASQTEIKSLIVVYMLVLGVAQFFYGSFSDHFGRRPAVILSFGVAALGLAVSAYVHNITALYVARALTAFGTAGCTVISRAVIVDIIFDEQAIKKAFSYFAMASQISPSLAPLAGAYIQQHFGWRWSFVTLAALMVAAWLALLIWMPETHEPPPKRQTVSSFLSPYVELATDFRFMAFSLSSALVFVFTIGYYTASPFAFHALGYAPVQNSLFYLAYSGAILAGSWAMGNILVKVPSVRLYLGTIVYYLAVCALFRWLSVDTSGWMIAALSFMIGFGSGVAAPLTLVLSMSIIEKHRGAASALQGAIKMFFTGVSMTLFYLTQVTSFSSLIDVFLVVAALLASLFVTNVIRAEAKKYLASSLKD</sequence>
<evidence type="ECO:0000313" key="8">
    <source>
        <dbReference type="EMBL" id="AJP60142.1"/>
    </source>
</evidence>
<proteinExistence type="predicted"/>
<evidence type="ECO:0000256" key="5">
    <source>
        <dbReference type="ARBA" id="ARBA00023136"/>
    </source>
</evidence>
<keyword evidence="9" id="KW-1185">Reference proteome</keyword>
<evidence type="ECO:0000259" key="7">
    <source>
        <dbReference type="PROSITE" id="PS50850"/>
    </source>
</evidence>
<evidence type="ECO:0000256" key="3">
    <source>
        <dbReference type="ARBA" id="ARBA00022692"/>
    </source>
</evidence>
<dbReference type="PANTHER" id="PTHR43124:SF3">
    <property type="entry name" value="CHLORAMPHENICOL EFFLUX PUMP RV0191"/>
    <property type="match status" value="1"/>
</dbReference>
<feature type="transmembrane region" description="Helical" evidence="6">
    <location>
        <begin position="77"/>
        <end position="96"/>
    </location>
</feature>
<feature type="domain" description="Major facilitator superfamily (MFS) profile" evidence="7">
    <location>
        <begin position="8"/>
        <end position="396"/>
    </location>
</feature>
<dbReference type="Gene3D" id="1.20.1720.10">
    <property type="entry name" value="Multidrug resistance protein D"/>
    <property type="match status" value="1"/>
</dbReference>
<dbReference type="SUPFAM" id="SSF103473">
    <property type="entry name" value="MFS general substrate transporter"/>
    <property type="match status" value="1"/>
</dbReference>
<feature type="transmembrane region" description="Helical" evidence="6">
    <location>
        <begin position="340"/>
        <end position="361"/>
    </location>
</feature>
<evidence type="ECO:0000256" key="1">
    <source>
        <dbReference type="ARBA" id="ARBA00004651"/>
    </source>
</evidence>
<dbReference type="Pfam" id="PF07690">
    <property type="entry name" value="MFS_1"/>
    <property type="match status" value="1"/>
</dbReference>
<feature type="transmembrane region" description="Helical" evidence="6">
    <location>
        <begin position="136"/>
        <end position="158"/>
    </location>
</feature>
<dbReference type="InterPro" id="IPR011701">
    <property type="entry name" value="MFS"/>
</dbReference>